<proteinExistence type="predicted"/>
<evidence type="ECO:0000313" key="3">
    <source>
        <dbReference type="Proteomes" id="UP000494255"/>
    </source>
</evidence>
<evidence type="ECO:0000313" key="2">
    <source>
        <dbReference type="EMBL" id="CAB3715751.1"/>
    </source>
</evidence>
<name>A0A6J5BRC4_9BURK</name>
<sequence>MDTNIKPIQPKPADWTQLKKLLVKKGVLDKIFITPISVSRREAAADKFEPLLISTQIDKLGDLIEKCMALRREIRELEVLAVKSIMDYELFIKTSAIDEEAEKIKLLRSAKEAEKQGEDSAATAFGTTAPLNSGFAAISEGRSVGLDHELTAGDRLAELIKARWSSVREYQASYYSRYKESGNAHNYTERVRNLKTIIEEEMSEAMDRAIALDVGLKSIYGWSPAPAPAKIDLVVLDAFVVWVLKARRGVNSRSERETSFDITVPLVQPWSNKAHGIINRDVFDQAIKSPTDQPILLRFDIDRSIFFDQDVRLKGFGLAFGNKCQILQTSGIDRIQTADGFARIAAIVATPEQTYSNGDKYKRPPIILGNIGPHQSGQPTAFVDGALIENICPVGSWEIRLHPWIVWKESDAKKISDGIEDENSRIRDLKIMFRVYLPALS</sequence>
<dbReference type="AlphaFoldDB" id="A0A6J5BRC4"/>
<accession>A0A6J5BRC4</accession>
<reference evidence="2 3" key="1">
    <citation type="submission" date="2020-04" db="EMBL/GenBank/DDBJ databases">
        <authorList>
            <person name="De Canck E."/>
        </authorList>
    </citation>
    <scope>NUCLEOTIDE SEQUENCE [LARGE SCALE GENOMIC DNA]</scope>
    <source>
        <strain evidence="2 3">LMG 24238</strain>
    </source>
</reference>
<evidence type="ECO:0008006" key="4">
    <source>
        <dbReference type="Google" id="ProtNLM"/>
    </source>
</evidence>
<dbReference type="GeneID" id="97043113"/>
<organism evidence="2 3">
    <name type="scientific">Paraburkholderia sediminicola</name>
    <dbReference type="NCBI Taxonomy" id="458836"/>
    <lineage>
        <taxon>Bacteria</taxon>
        <taxon>Pseudomonadati</taxon>
        <taxon>Pseudomonadota</taxon>
        <taxon>Betaproteobacteria</taxon>
        <taxon>Burkholderiales</taxon>
        <taxon>Burkholderiaceae</taxon>
        <taxon>Paraburkholderia</taxon>
    </lineage>
</organism>
<keyword evidence="1" id="KW-0175">Coiled coil</keyword>
<feature type="coiled-coil region" evidence="1">
    <location>
        <begin position="60"/>
        <end position="116"/>
    </location>
</feature>
<dbReference type="Proteomes" id="UP000494255">
    <property type="component" value="Unassembled WGS sequence"/>
</dbReference>
<dbReference type="RefSeq" id="WP_175052403.1">
    <property type="nucleotide sequence ID" value="NZ_CADIKC010000006.1"/>
</dbReference>
<protein>
    <recommendedName>
        <fullName evidence="4">Tc toxin complex TcA C-terminal TcB-binding domain-containing protein</fullName>
    </recommendedName>
</protein>
<evidence type="ECO:0000256" key="1">
    <source>
        <dbReference type="SAM" id="Coils"/>
    </source>
</evidence>
<keyword evidence="3" id="KW-1185">Reference proteome</keyword>
<dbReference type="EMBL" id="CADIKC010000006">
    <property type="protein sequence ID" value="CAB3715751.1"/>
    <property type="molecule type" value="Genomic_DNA"/>
</dbReference>
<gene>
    <name evidence="2" type="ORF">LMG24238_04500</name>
</gene>